<dbReference type="STRING" id="80878.RP29_18535"/>
<dbReference type="PATRIC" id="fig|80878.5.peg.3675"/>
<accession>A0A0D7K4Y8</accession>
<evidence type="ECO:0000313" key="1">
    <source>
        <dbReference type="EMBL" id="KJA09074.1"/>
    </source>
</evidence>
<evidence type="ECO:0000313" key="2">
    <source>
        <dbReference type="Proteomes" id="UP000032566"/>
    </source>
</evidence>
<name>A0A0D7K4Y8_9BURK</name>
<organism evidence="1 2">
    <name type="scientific">Acidovorax temperans</name>
    <dbReference type="NCBI Taxonomy" id="80878"/>
    <lineage>
        <taxon>Bacteria</taxon>
        <taxon>Pseudomonadati</taxon>
        <taxon>Pseudomonadota</taxon>
        <taxon>Betaproteobacteria</taxon>
        <taxon>Burkholderiales</taxon>
        <taxon>Comamonadaceae</taxon>
        <taxon>Acidovorax</taxon>
    </lineage>
</organism>
<keyword evidence="2" id="KW-1185">Reference proteome</keyword>
<dbReference type="Pfam" id="PF05489">
    <property type="entry name" value="Phage_tail_X"/>
    <property type="match status" value="1"/>
</dbReference>
<dbReference type="AlphaFoldDB" id="A0A0D7K4Y8"/>
<dbReference type="Proteomes" id="UP000032566">
    <property type="component" value="Unassembled WGS sequence"/>
</dbReference>
<proteinExistence type="predicted"/>
<dbReference type="RefSeq" id="WP_044402207.1">
    <property type="nucleotide sequence ID" value="NZ_JXYQ01000073.1"/>
</dbReference>
<gene>
    <name evidence="1" type="ORF">RP29_18535</name>
</gene>
<dbReference type="InterPro" id="IPR008861">
    <property type="entry name" value="GpX-like"/>
</dbReference>
<protein>
    <submittedName>
        <fullName evidence="1">Tail X family protein</fullName>
    </submittedName>
</protein>
<dbReference type="OrthoDB" id="8759063at2"/>
<reference evidence="1 2" key="1">
    <citation type="submission" date="2014-12" db="EMBL/GenBank/DDBJ databases">
        <title>Isolation of bacteria from lake water.</title>
        <authorList>
            <person name="Sheng K.-Y."/>
            <person name="Chin P.-S."/>
            <person name="Chan K.-G."/>
            <person name="Tan G.S."/>
        </authorList>
    </citation>
    <scope>NUCLEOTIDE SEQUENCE [LARGE SCALE GENOMIC DNA]</scope>
    <source>
        <strain evidence="1 2">KY4</strain>
    </source>
</reference>
<sequence>MASATPPTTTVRAHEHDTLAGLCHRHLGRTAGTVEATLAATPGLAKRAAGLGAGESVKLVAAPVAPRKLIQLWD</sequence>
<dbReference type="EMBL" id="JXYQ01000073">
    <property type="protein sequence ID" value="KJA09074.1"/>
    <property type="molecule type" value="Genomic_DNA"/>
</dbReference>
<comment type="caution">
    <text evidence="1">The sequence shown here is derived from an EMBL/GenBank/DDBJ whole genome shotgun (WGS) entry which is preliminary data.</text>
</comment>